<dbReference type="EMBL" id="NTRR01000026">
    <property type="protein sequence ID" value="PFE13445.1"/>
    <property type="molecule type" value="Genomic_DNA"/>
</dbReference>
<protein>
    <submittedName>
        <fullName evidence="1">Phr protein</fullName>
    </submittedName>
</protein>
<organism evidence="1 2">
    <name type="scientific">Bacillus cereus</name>
    <dbReference type="NCBI Taxonomy" id="1396"/>
    <lineage>
        <taxon>Bacteria</taxon>
        <taxon>Bacillati</taxon>
        <taxon>Bacillota</taxon>
        <taxon>Bacilli</taxon>
        <taxon>Bacillales</taxon>
        <taxon>Bacillaceae</taxon>
        <taxon>Bacillus</taxon>
        <taxon>Bacillus cereus group</taxon>
    </lineage>
</organism>
<comment type="caution">
    <text evidence="1">The sequence shown here is derived from an EMBL/GenBank/DDBJ whole genome shotgun (WGS) entry which is preliminary data.</text>
</comment>
<accession>A0A2A8ZXU5</accession>
<evidence type="ECO:0000313" key="1">
    <source>
        <dbReference type="EMBL" id="PFE13445.1"/>
    </source>
</evidence>
<dbReference type="GeneID" id="92800265"/>
<proteinExistence type="predicted"/>
<name>A0A2A8ZXU5_BACCE</name>
<dbReference type="RefSeq" id="WP_000751810.1">
    <property type="nucleotide sequence ID" value="NZ_JANHDV010000042.1"/>
</dbReference>
<evidence type="ECO:0000313" key="2">
    <source>
        <dbReference type="Proteomes" id="UP000220032"/>
    </source>
</evidence>
<dbReference type="Proteomes" id="UP000220032">
    <property type="component" value="Unassembled WGS sequence"/>
</dbReference>
<gene>
    <name evidence="1" type="ORF">CN307_17825</name>
</gene>
<reference evidence="1 2" key="1">
    <citation type="submission" date="2017-09" db="EMBL/GenBank/DDBJ databases">
        <title>Large-scale bioinformatics analysis of Bacillus genomes uncovers conserved roles of natural products in bacterial physiology.</title>
        <authorList>
            <consortium name="Agbiome Team Llc"/>
            <person name="Bleich R.M."/>
            <person name="Grubbs K.J."/>
            <person name="Santa Maria K.C."/>
            <person name="Allen S.E."/>
            <person name="Farag S."/>
            <person name="Shank E.A."/>
            <person name="Bowers A."/>
        </authorList>
    </citation>
    <scope>NUCLEOTIDE SEQUENCE [LARGE SCALE GENOMIC DNA]</scope>
    <source>
        <strain evidence="1 2">AFS022681</strain>
    </source>
</reference>
<sequence length="44" mass="4662">MKKTLISLMGIITILTFTIGLSNSGEVQKFIQTKVAASEGDYGG</sequence>
<dbReference type="AlphaFoldDB" id="A0A2A8ZXU5"/>